<dbReference type="PANTHER" id="PTHR35936:SF25">
    <property type="entry name" value="ABC TRANSPORTER SUBSTRATE-BINDING PROTEIN"/>
    <property type="match status" value="1"/>
</dbReference>
<dbReference type="Pfam" id="PF00497">
    <property type="entry name" value="SBP_bac_3"/>
    <property type="match status" value="1"/>
</dbReference>
<dbReference type="PANTHER" id="PTHR35936">
    <property type="entry name" value="MEMBRANE-BOUND LYTIC MUREIN TRANSGLYCOSYLASE F"/>
    <property type="match status" value="1"/>
</dbReference>
<evidence type="ECO:0000259" key="4">
    <source>
        <dbReference type="SMART" id="SM00062"/>
    </source>
</evidence>
<name>A0ABX9XL07_9PSED</name>
<protein>
    <submittedName>
        <fullName evidence="5">Amino acid ABC transporter substrate-binding protein</fullName>
    </submittedName>
</protein>
<dbReference type="Proteomes" id="UP000275199">
    <property type="component" value="Unassembled WGS sequence"/>
</dbReference>
<dbReference type="SMART" id="SM00062">
    <property type="entry name" value="PBPb"/>
    <property type="match status" value="1"/>
</dbReference>
<feature type="chain" id="PRO_5045738267" evidence="3">
    <location>
        <begin position="23"/>
        <end position="250"/>
    </location>
</feature>
<accession>A0ABX9XL07</accession>
<dbReference type="InterPro" id="IPR001638">
    <property type="entry name" value="Solute-binding_3/MltF_N"/>
</dbReference>
<evidence type="ECO:0000313" key="5">
    <source>
        <dbReference type="EMBL" id="ROZ87409.1"/>
    </source>
</evidence>
<dbReference type="RefSeq" id="WP_123888316.1">
    <property type="nucleotide sequence ID" value="NZ_RKKU01000003.1"/>
</dbReference>
<proteinExistence type="inferred from homology"/>
<gene>
    <name evidence="5" type="ORF">EF096_03920</name>
</gene>
<evidence type="ECO:0000313" key="6">
    <source>
        <dbReference type="Proteomes" id="UP000275199"/>
    </source>
</evidence>
<comment type="similarity">
    <text evidence="1">Belongs to the bacterial solute-binding protein 3 family.</text>
</comment>
<keyword evidence="2 3" id="KW-0732">Signal</keyword>
<reference evidence="5 6" key="1">
    <citation type="submission" date="2018-11" db="EMBL/GenBank/DDBJ databases">
        <authorList>
            <person name="Jang G.I."/>
            <person name="Hwang C.Y."/>
        </authorList>
    </citation>
    <scope>NUCLEOTIDE SEQUENCE [LARGE SCALE GENOMIC DNA]</scope>
    <source>
        <strain evidence="5 6">SSM26</strain>
    </source>
</reference>
<organism evidence="5 6">
    <name type="scientific">Pseudomonas neustonica</name>
    <dbReference type="NCBI Taxonomy" id="2487346"/>
    <lineage>
        <taxon>Bacteria</taxon>
        <taxon>Pseudomonadati</taxon>
        <taxon>Pseudomonadota</taxon>
        <taxon>Gammaproteobacteria</taxon>
        <taxon>Pseudomonadales</taxon>
        <taxon>Pseudomonadaceae</taxon>
        <taxon>Pseudomonas</taxon>
    </lineage>
</organism>
<evidence type="ECO:0000256" key="2">
    <source>
        <dbReference type="ARBA" id="ARBA00022729"/>
    </source>
</evidence>
<feature type="signal peptide" evidence="3">
    <location>
        <begin position="1"/>
        <end position="22"/>
    </location>
</feature>
<dbReference type="SUPFAM" id="SSF53850">
    <property type="entry name" value="Periplasmic binding protein-like II"/>
    <property type="match status" value="1"/>
</dbReference>
<dbReference type="EMBL" id="RKKU01000003">
    <property type="protein sequence ID" value="ROZ87409.1"/>
    <property type="molecule type" value="Genomic_DNA"/>
</dbReference>
<dbReference type="Gene3D" id="3.40.190.10">
    <property type="entry name" value="Periplasmic binding protein-like II"/>
    <property type="match status" value="2"/>
</dbReference>
<keyword evidence="6" id="KW-1185">Reference proteome</keyword>
<feature type="domain" description="Solute-binding protein family 3/N-terminal" evidence="4">
    <location>
        <begin position="24"/>
        <end position="247"/>
    </location>
</feature>
<sequence>MTSRSCLPLLLLLALLCGQAQAATLNIVSESWPPYIYEEHGQLKGIDYDVTTRVLSQLGYKTHWQLMPWRRALHDTASGNFDAILDISPTPERQQQYLFPTEPLSSSDSVLFYNKLHPHPFNGLEDLRGLNIGVSAGYLYSNPAFLEADFFSRIPATSNETSLLMLMRERVDMVIMNRHVGQFIINKLGLEQQIDHHPLVVSSGPLFLAFHRRPELAELAKHFAVALHRFKNSSEYLKILERYDLSDFNS</sequence>
<evidence type="ECO:0000256" key="1">
    <source>
        <dbReference type="ARBA" id="ARBA00010333"/>
    </source>
</evidence>
<evidence type="ECO:0000256" key="3">
    <source>
        <dbReference type="SAM" id="SignalP"/>
    </source>
</evidence>
<comment type="caution">
    <text evidence="5">The sequence shown here is derived from an EMBL/GenBank/DDBJ whole genome shotgun (WGS) entry which is preliminary data.</text>
</comment>